<keyword evidence="1 2" id="KW-0456">Lyase</keyword>
<dbReference type="Proteomes" id="UP000254495">
    <property type="component" value="Unassembled WGS sequence"/>
</dbReference>
<accession>A0A376VDS0</accession>
<gene>
    <name evidence="2" type="primary">nanA_1</name>
    <name evidence="2" type="ORF">NCTC9077_00693</name>
</gene>
<dbReference type="GO" id="GO:0019262">
    <property type="term" value="P:N-acetylneuraminate catabolic process"/>
    <property type="evidence" value="ECO:0007669"/>
    <property type="project" value="TreeGrafter"/>
</dbReference>
<protein>
    <submittedName>
        <fullName evidence="2">N-acetylneuraminate lyase</fullName>
        <ecNumber evidence="2">4.1.3.3</ecNumber>
    </submittedName>
</protein>
<proteinExistence type="predicted"/>
<dbReference type="PRINTS" id="PR00146">
    <property type="entry name" value="DHPICSNTHASE"/>
</dbReference>
<dbReference type="InterPro" id="IPR013785">
    <property type="entry name" value="Aldolase_TIM"/>
</dbReference>
<dbReference type="SUPFAM" id="SSF51569">
    <property type="entry name" value="Aldolase"/>
    <property type="match status" value="1"/>
</dbReference>
<dbReference type="SMART" id="SM01130">
    <property type="entry name" value="DHDPS"/>
    <property type="match status" value="1"/>
</dbReference>
<sequence>MTNNKHWIKRVCVAWFSSIFSRASTVYTWGGSTGEAFVQSLSEREQVLEIVAEEAKGKIKLIAHVGCVSTAESQQLAASAKRYGFDAVSAVTPFYYPFSFEEHCDHYRAIIDSADGLPMVVYNIPALSGVKLTLDQINTLVTLPGVGALKTDLWRSLSDGADPS</sequence>
<name>A0A376VDS0_ECOLX</name>
<dbReference type="GO" id="GO:0005829">
    <property type="term" value="C:cytosol"/>
    <property type="evidence" value="ECO:0007669"/>
    <property type="project" value="TreeGrafter"/>
</dbReference>
<evidence type="ECO:0000313" key="3">
    <source>
        <dbReference type="Proteomes" id="UP000254495"/>
    </source>
</evidence>
<evidence type="ECO:0000256" key="1">
    <source>
        <dbReference type="ARBA" id="ARBA00023239"/>
    </source>
</evidence>
<dbReference type="PANTHER" id="PTHR42849:SF1">
    <property type="entry name" value="N-ACETYLNEURAMINATE LYASE"/>
    <property type="match status" value="1"/>
</dbReference>
<dbReference type="EC" id="4.1.3.3" evidence="2"/>
<dbReference type="EMBL" id="UGCU01000001">
    <property type="protein sequence ID" value="STJ09084.1"/>
    <property type="molecule type" value="Genomic_DNA"/>
</dbReference>
<dbReference type="Gene3D" id="3.20.20.70">
    <property type="entry name" value="Aldolase class I"/>
    <property type="match status" value="1"/>
</dbReference>
<organism evidence="2 3">
    <name type="scientific">Escherichia coli</name>
    <dbReference type="NCBI Taxonomy" id="562"/>
    <lineage>
        <taxon>Bacteria</taxon>
        <taxon>Pseudomonadati</taxon>
        <taxon>Pseudomonadota</taxon>
        <taxon>Gammaproteobacteria</taxon>
        <taxon>Enterobacterales</taxon>
        <taxon>Enterobacteriaceae</taxon>
        <taxon>Escherichia</taxon>
    </lineage>
</organism>
<dbReference type="PANTHER" id="PTHR42849">
    <property type="entry name" value="N-ACETYLNEURAMINATE LYASE"/>
    <property type="match status" value="1"/>
</dbReference>
<dbReference type="Pfam" id="PF00701">
    <property type="entry name" value="DHDPS"/>
    <property type="match status" value="1"/>
</dbReference>
<dbReference type="InterPro" id="IPR002220">
    <property type="entry name" value="DapA-like"/>
</dbReference>
<dbReference type="GO" id="GO:0008747">
    <property type="term" value="F:N-acetylneuraminate lyase activity"/>
    <property type="evidence" value="ECO:0007669"/>
    <property type="project" value="UniProtKB-EC"/>
</dbReference>
<evidence type="ECO:0000313" key="2">
    <source>
        <dbReference type="EMBL" id="STJ09084.1"/>
    </source>
</evidence>
<dbReference type="AlphaFoldDB" id="A0A376VDS0"/>
<reference evidence="2 3" key="1">
    <citation type="submission" date="2018-06" db="EMBL/GenBank/DDBJ databases">
        <authorList>
            <consortium name="Pathogen Informatics"/>
            <person name="Doyle S."/>
        </authorList>
    </citation>
    <scope>NUCLEOTIDE SEQUENCE [LARGE SCALE GENOMIC DNA]</scope>
    <source>
        <strain evidence="2 3">NCTC9077</strain>
    </source>
</reference>